<name>A0AAX6HXI8_IRIPA</name>
<reference evidence="1" key="2">
    <citation type="submission" date="2023-04" db="EMBL/GenBank/DDBJ databases">
        <authorList>
            <person name="Bruccoleri R.E."/>
            <person name="Oakeley E.J."/>
            <person name="Faust A.-M."/>
            <person name="Dessus-Babus S."/>
            <person name="Altorfer M."/>
            <person name="Burckhardt D."/>
            <person name="Oertli M."/>
            <person name="Naumann U."/>
            <person name="Petersen F."/>
            <person name="Wong J."/>
        </authorList>
    </citation>
    <scope>NUCLEOTIDE SEQUENCE</scope>
    <source>
        <strain evidence="1">GSM-AAB239-AS_SAM_17_03QT</strain>
        <tissue evidence="1">Leaf</tissue>
    </source>
</reference>
<dbReference type="Proteomes" id="UP001140949">
    <property type="component" value="Unassembled WGS sequence"/>
</dbReference>
<sequence>MQLLRRGTRRTRRSTTRQRSELGLGFMNCDCNSIVSGDTDMGDWCPRCNPMSGDT</sequence>
<dbReference type="EMBL" id="JANAVB010006390">
    <property type="protein sequence ID" value="KAJ6845257.1"/>
    <property type="molecule type" value="Genomic_DNA"/>
</dbReference>
<organism evidence="1 2">
    <name type="scientific">Iris pallida</name>
    <name type="common">Sweet iris</name>
    <dbReference type="NCBI Taxonomy" id="29817"/>
    <lineage>
        <taxon>Eukaryota</taxon>
        <taxon>Viridiplantae</taxon>
        <taxon>Streptophyta</taxon>
        <taxon>Embryophyta</taxon>
        <taxon>Tracheophyta</taxon>
        <taxon>Spermatophyta</taxon>
        <taxon>Magnoliopsida</taxon>
        <taxon>Liliopsida</taxon>
        <taxon>Asparagales</taxon>
        <taxon>Iridaceae</taxon>
        <taxon>Iridoideae</taxon>
        <taxon>Irideae</taxon>
        <taxon>Iris</taxon>
    </lineage>
</organism>
<accession>A0AAX6HXI8</accession>
<evidence type="ECO:0000313" key="2">
    <source>
        <dbReference type="Proteomes" id="UP001140949"/>
    </source>
</evidence>
<protein>
    <submittedName>
        <fullName evidence="1">Uncharacterized protein</fullName>
    </submittedName>
</protein>
<evidence type="ECO:0000313" key="1">
    <source>
        <dbReference type="EMBL" id="KAJ6845257.1"/>
    </source>
</evidence>
<dbReference type="AlphaFoldDB" id="A0AAX6HXI8"/>
<comment type="caution">
    <text evidence="1">The sequence shown here is derived from an EMBL/GenBank/DDBJ whole genome shotgun (WGS) entry which is preliminary data.</text>
</comment>
<gene>
    <name evidence="1" type="ORF">M6B38_288525</name>
</gene>
<proteinExistence type="predicted"/>
<keyword evidence="2" id="KW-1185">Reference proteome</keyword>
<reference evidence="1" key="1">
    <citation type="journal article" date="2023" name="GigaByte">
        <title>Genome assembly of the bearded iris, Iris pallida Lam.</title>
        <authorList>
            <person name="Bruccoleri R.E."/>
            <person name="Oakeley E.J."/>
            <person name="Faust A.M.E."/>
            <person name="Altorfer M."/>
            <person name="Dessus-Babus S."/>
            <person name="Burckhardt D."/>
            <person name="Oertli M."/>
            <person name="Naumann U."/>
            <person name="Petersen F."/>
            <person name="Wong J."/>
        </authorList>
    </citation>
    <scope>NUCLEOTIDE SEQUENCE</scope>
    <source>
        <strain evidence="1">GSM-AAB239-AS_SAM_17_03QT</strain>
    </source>
</reference>